<proteinExistence type="predicted"/>
<feature type="signal peptide" evidence="2">
    <location>
        <begin position="1"/>
        <end position="33"/>
    </location>
</feature>
<feature type="chain" id="PRO_5045244296" description="VTT domain-containing protein" evidence="2">
    <location>
        <begin position="34"/>
        <end position="246"/>
    </location>
</feature>
<evidence type="ECO:0000313" key="4">
    <source>
        <dbReference type="EMBL" id="MBK1631845.1"/>
    </source>
</evidence>
<dbReference type="InterPro" id="IPR032816">
    <property type="entry name" value="VTT_dom"/>
</dbReference>
<keyword evidence="1" id="KW-0812">Transmembrane</keyword>
<feature type="domain" description="VTT" evidence="3">
    <location>
        <begin position="85"/>
        <end position="201"/>
    </location>
</feature>
<feature type="transmembrane region" description="Helical" evidence="1">
    <location>
        <begin position="185"/>
        <end position="209"/>
    </location>
</feature>
<keyword evidence="1" id="KW-0472">Membrane</keyword>
<keyword evidence="5" id="KW-1185">Reference proteome</keyword>
<feature type="transmembrane region" description="Helical" evidence="1">
    <location>
        <begin position="104"/>
        <end position="126"/>
    </location>
</feature>
<sequence length="246" mass="26196">MGPPRLLRRRLLFGARLGLLTVLFALGATAALAQGDPLQAVEITAADIGQDLEDAVRRMQPLVQRYGYAGVAGAVAAEGFGVPAPGQTLLMAGALEAAHGKLNLTLLLTLAVIAAVLGNSLGYVIGRHGGRPLLRRLHVNAAHEAKLTALFDRFGGGFILLARFFDGPRQLNGILAGTLAMPWWLFTVFNVAGAVLWVSVWGLGTFYLTEHLHRVDAALRALNPWVASIAVAGVLAVLVYLFRRAH</sequence>
<gene>
    <name evidence="4" type="ORF">CKO31_14085</name>
</gene>
<keyword evidence="2" id="KW-0732">Signal</keyword>
<dbReference type="PANTHER" id="PTHR42709:SF2">
    <property type="entry name" value="INNER MEMBRANE PROTEIN YOHD"/>
    <property type="match status" value="1"/>
</dbReference>
<protein>
    <recommendedName>
        <fullName evidence="3">VTT domain-containing protein</fullName>
    </recommendedName>
</protein>
<reference evidence="4 5" key="1">
    <citation type="journal article" date="2020" name="Microorganisms">
        <title>Osmotic Adaptation and Compatible Solute Biosynthesis of Phototrophic Bacteria as Revealed from Genome Analyses.</title>
        <authorList>
            <person name="Imhoff J.F."/>
            <person name="Rahn T."/>
            <person name="Kunzel S."/>
            <person name="Keller A."/>
            <person name="Neulinger S.C."/>
        </authorList>
    </citation>
    <scope>NUCLEOTIDE SEQUENCE [LARGE SCALE GENOMIC DNA]</scope>
    <source>
        <strain evidence="4 5">DSM 6210</strain>
    </source>
</reference>
<dbReference type="InterPro" id="IPR051311">
    <property type="entry name" value="DedA_domain"/>
</dbReference>
<comment type="caution">
    <text evidence="4">The sequence shown here is derived from an EMBL/GenBank/DDBJ whole genome shotgun (WGS) entry which is preliminary data.</text>
</comment>
<dbReference type="PANTHER" id="PTHR42709">
    <property type="entry name" value="ALKALINE PHOSPHATASE LIKE PROTEIN"/>
    <property type="match status" value="1"/>
</dbReference>
<feature type="transmembrane region" description="Helical" evidence="1">
    <location>
        <begin position="221"/>
        <end position="242"/>
    </location>
</feature>
<accession>A0ABS1CIT8</accession>
<organism evidence="4 5">
    <name type="scientific">Thiohalocapsa halophila</name>
    <dbReference type="NCBI Taxonomy" id="69359"/>
    <lineage>
        <taxon>Bacteria</taxon>
        <taxon>Pseudomonadati</taxon>
        <taxon>Pseudomonadota</taxon>
        <taxon>Gammaproteobacteria</taxon>
        <taxon>Chromatiales</taxon>
        <taxon>Chromatiaceae</taxon>
        <taxon>Thiohalocapsa</taxon>
    </lineage>
</organism>
<dbReference type="Proteomes" id="UP000748752">
    <property type="component" value="Unassembled WGS sequence"/>
</dbReference>
<keyword evidence="1" id="KW-1133">Transmembrane helix</keyword>
<dbReference type="RefSeq" id="WP_200238710.1">
    <property type="nucleotide sequence ID" value="NZ_NRRV01000033.1"/>
</dbReference>
<name>A0ABS1CIT8_9GAMM</name>
<evidence type="ECO:0000256" key="2">
    <source>
        <dbReference type="SAM" id="SignalP"/>
    </source>
</evidence>
<evidence type="ECO:0000313" key="5">
    <source>
        <dbReference type="Proteomes" id="UP000748752"/>
    </source>
</evidence>
<evidence type="ECO:0000256" key="1">
    <source>
        <dbReference type="SAM" id="Phobius"/>
    </source>
</evidence>
<dbReference type="Pfam" id="PF09335">
    <property type="entry name" value="VTT_dom"/>
    <property type="match status" value="1"/>
</dbReference>
<dbReference type="EMBL" id="NRRV01000033">
    <property type="protein sequence ID" value="MBK1631845.1"/>
    <property type="molecule type" value="Genomic_DNA"/>
</dbReference>
<evidence type="ECO:0000259" key="3">
    <source>
        <dbReference type="Pfam" id="PF09335"/>
    </source>
</evidence>